<keyword evidence="3" id="KW-1185">Reference proteome</keyword>
<feature type="compositionally biased region" description="Gly residues" evidence="1">
    <location>
        <begin position="1"/>
        <end position="12"/>
    </location>
</feature>
<dbReference type="HOGENOM" id="CLU_520640_0_0_5"/>
<dbReference type="PATRIC" id="fig|1123269.5.peg.5783"/>
<reference evidence="2 3" key="1">
    <citation type="submission" date="2013-07" db="EMBL/GenBank/DDBJ databases">
        <title>Completed genome of Sphingomonas sanxanigenens NX02.</title>
        <authorList>
            <person name="Ma T."/>
            <person name="Huang H."/>
            <person name="Wu M."/>
            <person name="Li X."/>
            <person name="Li G."/>
        </authorList>
    </citation>
    <scope>NUCLEOTIDE SEQUENCE [LARGE SCALE GENOMIC DNA]</scope>
    <source>
        <strain evidence="2 3">NX02</strain>
    </source>
</reference>
<name>W0AHT7_9SPHN</name>
<evidence type="ECO:0000256" key="1">
    <source>
        <dbReference type="SAM" id="MobiDB-lite"/>
    </source>
</evidence>
<evidence type="ECO:0000313" key="2">
    <source>
        <dbReference type="EMBL" id="AHE57464.1"/>
    </source>
</evidence>
<feature type="region of interest" description="Disordered" evidence="1">
    <location>
        <begin position="1"/>
        <end position="32"/>
    </location>
</feature>
<organism evidence="2 3">
    <name type="scientific">Sphingomonas sanxanigenens DSM 19645 = NX02</name>
    <dbReference type="NCBI Taxonomy" id="1123269"/>
    <lineage>
        <taxon>Bacteria</taxon>
        <taxon>Pseudomonadati</taxon>
        <taxon>Pseudomonadota</taxon>
        <taxon>Alphaproteobacteria</taxon>
        <taxon>Sphingomonadales</taxon>
        <taxon>Sphingomonadaceae</taxon>
        <taxon>Sphingomonas</taxon>
    </lineage>
</organism>
<evidence type="ECO:0000313" key="3">
    <source>
        <dbReference type="Proteomes" id="UP000018851"/>
    </source>
</evidence>
<dbReference type="KEGG" id="ssan:NX02_29505"/>
<proteinExistence type="predicted"/>
<gene>
    <name evidence="2" type="ORF">NX02_29505</name>
</gene>
<dbReference type="RefSeq" id="WP_025295538.1">
    <property type="nucleotide sequence ID" value="NZ_CP006644.1"/>
</dbReference>
<sequence>MVHQIDGGGGGSSVSQVQQTAPAQTSAPDPAVEAKVEETALFAQHYHGDPAYVIEQTMADPGLTQAQKDEYLARVIDLASGSDGGYRTDMGTLDDRARQELIDAVEQIGVAYTGPATPQLRDQVTASMGRIVDSGRVSRDQLGELLDPAQNPASDGVRQLLSTVTDGALLQNLAYDLHDEAVRAGIDLDSSNGAQGQLSLIAAADLAGMAAKQGFVGAANEVSSYIAAHPEVLETIDSLPQNAYGVAPPGRGGFDAVASALAGTSNSANQAEYDQLFGKLVDMAGESTALDRSAGLNSLGDYYADHIERLNQETTYAGGWDNSREDAQPPTVYHSLTERFVRNVMLNEDFDNPATRTAIADELTRLGTIVGAPDGAGAPNEAQRTEAAMQFGTLIGSLQGAAADYEKSSHASAEEKVETIRTVTDLLTDQVLSKTGPLGEAFGGTLVDTLWELYPENARAGAEDDVDAALGDLNRLGEAIDQAMTQALRDTYPPATADDTGVNGPGIVADYETTVTTHRINPD</sequence>
<dbReference type="eggNOG" id="ENOG5031QHC">
    <property type="taxonomic scope" value="Bacteria"/>
</dbReference>
<dbReference type="EMBL" id="CP006644">
    <property type="protein sequence ID" value="AHE57464.1"/>
    <property type="molecule type" value="Genomic_DNA"/>
</dbReference>
<protein>
    <submittedName>
        <fullName evidence="2">Uncharacterized protein</fullName>
    </submittedName>
</protein>
<dbReference type="Proteomes" id="UP000018851">
    <property type="component" value="Chromosome"/>
</dbReference>
<dbReference type="AlphaFoldDB" id="W0AHT7"/>
<accession>W0AHT7</accession>